<organism evidence="1">
    <name type="scientific">Opuntia streptacantha</name>
    <name type="common">Prickly pear cactus</name>
    <name type="synonym">Opuntia cardona</name>
    <dbReference type="NCBI Taxonomy" id="393608"/>
    <lineage>
        <taxon>Eukaryota</taxon>
        <taxon>Viridiplantae</taxon>
        <taxon>Streptophyta</taxon>
        <taxon>Embryophyta</taxon>
        <taxon>Tracheophyta</taxon>
        <taxon>Spermatophyta</taxon>
        <taxon>Magnoliopsida</taxon>
        <taxon>eudicotyledons</taxon>
        <taxon>Gunneridae</taxon>
        <taxon>Pentapetalae</taxon>
        <taxon>Caryophyllales</taxon>
        <taxon>Cactineae</taxon>
        <taxon>Cactaceae</taxon>
        <taxon>Opuntioideae</taxon>
        <taxon>Opuntia</taxon>
    </lineage>
</organism>
<dbReference type="AlphaFoldDB" id="A0A7C8YJA8"/>
<reference evidence="1" key="2">
    <citation type="submission" date="2020-07" db="EMBL/GenBank/DDBJ databases">
        <authorList>
            <person name="Vera ALvarez R."/>
            <person name="Arias-Moreno D.M."/>
            <person name="Jimenez-Jacinto V."/>
            <person name="Jimenez-Bremont J.F."/>
            <person name="Swaminathan K."/>
            <person name="Moose S.P."/>
            <person name="Guerrero-Gonzalez M.L."/>
            <person name="Marino-Ramirez L."/>
            <person name="Landsman D."/>
            <person name="Rodriguez-Kessler M."/>
            <person name="Delgado-Sanchez P."/>
        </authorList>
    </citation>
    <scope>NUCLEOTIDE SEQUENCE</scope>
    <source>
        <tissue evidence="1">Cladode</tissue>
    </source>
</reference>
<evidence type="ECO:0000313" key="1">
    <source>
        <dbReference type="EMBL" id="MBA4619799.1"/>
    </source>
</evidence>
<accession>A0A7C8YJA8</accession>
<name>A0A7C8YJA8_OPUST</name>
<proteinExistence type="predicted"/>
<dbReference type="EMBL" id="GISG01026805">
    <property type="protein sequence ID" value="MBA4619799.1"/>
    <property type="molecule type" value="Transcribed_RNA"/>
</dbReference>
<sequence length="115" mass="12482">MASAIKLPPAKKLRNVPSELSDFFSSFGSEKKLWVKLDKLFTMSCTVSLISFMKPLKPSDCLGSTASEDPIELLGDSWASNSAQFLSEPRNSTKSGFCIMAFHTIGSQAIEATTV</sequence>
<protein>
    <submittedName>
        <fullName evidence="1">Uncharacterized protein</fullName>
    </submittedName>
</protein>
<reference evidence="1" key="1">
    <citation type="journal article" date="2013" name="J. Plant Res.">
        <title>Effect of fungi and light on seed germination of three Opuntia species from semiarid lands of central Mexico.</title>
        <authorList>
            <person name="Delgado-Sanchez P."/>
            <person name="Jimenez-Bremont J.F."/>
            <person name="Guerrero-Gonzalez Mde L."/>
            <person name="Flores J."/>
        </authorList>
    </citation>
    <scope>NUCLEOTIDE SEQUENCE</scope>
    <source>
        <tissue evidence="1">Cladode</tissue>
    </source>
</reference>